<proteinExistence type="predicted"/>
<organism evidence="1 2">
    <name type="scientific">Vigna unguiculata</name>
    <name type="common">Cowpea</name>
    <dbReference type="NCBI Taxonomy" id="3917"/>
    <lineage>
        <taxon>Eukaryota</taxon>
        <taxon>Viridiplantae</taxon>
        <taxon>Streptophyta</taxon>
        <taxon>Embryophyta</taxon>
        <taxon>Tracheophyta</taxon>
        <taxon>Spermatophyta</taxon>
        <taxon>Magnoliopsida</taxon>
        <taxon>eudicotyledons</taxon>
        <taxon>Gunneridae</taxon>
        <taxon>Pentapetalae</taxon>
        <taxon>rosids</taxon>
        <taxon>fabids</taxon>
        <taxon>Fabales</taxon>
        <taxon>Fabaceae</taxon>
        <taxon>Papilionoideae</taxon>
        <taxon>50 kb inversion clade</taxon>
        <taxon>NPAAA clade</taxon>
        <taxon>indigoferoid/millettioid clade</taxon>
        <taxon>Phaseoleae</taxon>
        <taxon>Vigna</taxon>
    </lineage>
</organism>
<reference evidence="1 2" key="1">
    <citation type="submission" date="2019-04" db="EMBL/GenBank/DDBJ databases">
        <title>An improved genome assembly and genetic linkage map for asparagus bean, Vigna unguiculata ssp. sesquipedialis.</title>
        <authorList>
            <person name="Xia Q."/>
            <person name="Zhang R."/>
            <person name="Dong Y."/>
        </authorList>
    </citation>
    <scope>NUCLEOTIDE SEQUENCE [LARGE SCALE GENOMIC DNA]</scope>
    <source>
        <tissue evidence="1">Leaf</tissue>
    </source>
</reference>
<accession>A0A4D6NDB0</accession>
<dbReference type="Proteomes" id="UP000501690">
    <property type="component" value="Linkage Group LG10"/>
</dbReference>
<protein>
    <submittedName>
        <fullName evidence="1">Uncharacterized protein</fullName>
    </submittedName>
</protein>
<keyword evidence="2" id="KW-1185">Reference proteome</keyword>
<dbReference type="EMBL" id="CP039354">
    <property type="protein sequence ID" value="QCE11850.1"/>
    <property type="molecule type" value="Genomic_DNA"/>
</dbReference>
<dbReference type="AlphaFoldDB" id="A0A4D6NDB0"/>
<gene>
    <name evidence="1" type="ORF">DEO72_LG10g3088</name>
</gene>
<evidence type="ECO:0000313" key="1">
    <source>
        <dbReference type="EMBL" id="QCE11850.1"/>
    </source>
</evidence>
<name>A0A4D6NDB0_VIGUN</name>
<evidence type="ECO:0000313" key="2">
    <source>
        <dbReference type="Proteomes" id="UP000501690"/>
    </source>
</evidence>
<sequence>MLNEIFGVHHTKAKMLQTCSAKLTLNGALLSLNGALLSLNAKAFANCGVQRYKLVLNGLKLKFSQTTQRG</sequence>